<dbReference type="PANTHER" id="PTHR35807">
    <property type="entry name" value="TRANSCRIPTIONAL REGULATOR REDD-RELATED"/>
    <property type="match status" value="1"/>
</dbReference>
<dbReference type="GO" id="GO:0006355">
    <property type="term" value="P:regulation of DNA-templated transcription"/>
    <property type="evidence" value="ECO:0007669"/>
    <property type="project" value="InterPro"/>
</dbReference>
<gene>
    <name evidence="5" type="ORF">J8N05_37745</name>
</gene>
<keyword evidence="1" id="KW-0902">Two-component regulatory system</keyword>
<evidence type="ECO:0000259" key="4">
    <source>
        <dbReference type="SMART" id="SM01043"/>
    </source>
</evidence>
<dbReference type="AlphaFoldDB" id="A0A940Y1R7"/>
<dbReference type="SUPFAM" id="SSF46894">
    <property type="entry name" value="C-terminal effector domain of the bipartite response regulators"/>
    <property type="match status" value="1"/>
</dbReference>
<evidence type="ECO:0000256" key="1">
    <source>
        <dbReference type="ARBA" id="ARBA00023012"/>
    </source>
</evidence>
<dbReference type="InterPro" id="IPR011990">
    <property type="entry name" value="TPR-like_helical_dom_sf"/>
</dbReference>
<sequence length="281" mass="30197">MGQMSFGVLGALQVRRDGVALAAGPPRQRSLLALLLARAGEATALHEVVDVLWGEAPPPSAVNLIRRYVGELRRVLEPELPSLAAGQWLLGQAGTYRLALPDGRLDLVTFRRLRTRAREHCREGDHRRGVETYVHGLRLWRGPAAADIPAEIRGHPVFGALDRERLATAKDAADAALRGGCGALLVDELYRVADHHPLDESLQAKLMTALSATGNRAEAVAVYNDVSTRLRDDLGIGPGPQLRSALRDAVAPSAGAGAPVVLARERVQDGLRTLERPSVTT</sequence>
<organism evidence="5 6">
    <name type="scientific">Streptomyces liliiviolaceus</name>
    <dbReference type="NCBI Taxonomy" id="2823109"/>
    <lineage>
        <taxon>Bacteria</taxon>
        <taxon>Bacillati</taxon>
        <taxon>Actinomycetota</taxon>
        <taxon>Actinomycetes</taxon>
        <taxon>Kitasatosporales</taxon>
        <taxon>Streptomycetaceae</taxon>
        <taxon>Streptomyces</taxon>
    </lineage>
</organism>
<accession>A0A940Y1R7</accession>
<protein>
    <submittedName>
        <fullName evidence="5">AfsR/SARP family transcriptional regulator</fullName>
    </submittedName>
</protein>
<evidence type="ECO:0000256" key="2">
    <source>
        <dbReference type="ARBA" id="ARBA00023015"/>
    </source>
</evidence>
<evidence type="ECO:0000313" key="6">
    <source>
        <dbReference type="Proteomes" id="UP000677413"/>
    </source>
</evidence>
<dbReference type="InterPro" id="IPR005158">
    <property type="entry name" value="BTAD"/>
</dbReference>
<name>A0A940Y1R7_9ACTN</name>
<dbReference type="SMART" id="SM01043">
    <property type="entry name" value="BTAD"/>
    <property type="match status" value="1"/>
</dbReference>
<dbReference type="CDD" id="cd15831">
    <property type="entry name" value="BTAD"/>
    <property type="match status" value="1"/>
</dbReference>
<dbReference type="Gene3D" id="1.25.40.10">
    <property type="entry name" value="Tetratricopeptide repeat domain"/>
    <property type="match status" value="1"/>
</dbReference>
<dbReference type="EMBL" id="JAGPYQ010000002">
    <property type="protein sequence ID" value="MBQ0853913.1"/>
    <property type="molecule type" value="Genomic_DNA"/>
</dbReference>
<feature type="domain" description="Bacterial transcriptional activator" evidence="4">
    <location>
        <begin position="105"/>
        <end position="250"/>
    </location>
</feature>
<keyword evidence="3" id="KW-0804">Transcription</keyword>
<dbReference type="Gene3D" id="1.10.10.10">
    <property type="entry name" value="Winged helix-like DNA-binding domain superfamily/Winged helix DNA-binding domain"/>
    <property type="match status" value="1"/>
</dbReference>
<dbReference type="Proteomes" id="UP000677413">
    <property type="component" value="Unassembled WGS sequence"/>
</dbReference>
<dbReference type="Pfam" id="PF03704">
    <property type="entry name" value="BTAD"/>
    <property type="match status" value="1"/>
</dbReference>
<dbReference type="GO" id="GO:0000160">
    <property type="term" value="P:phosphorelay signal transduction system"/>
    <property type="evidence" value="ECO:0007669"/>
    <property type="project" value="UniProtKB-KW"/>
</dbReference>
<dbReference type="InterPro" id="IPR051677">
    <property type="entry name" value="AfsR-DnrI-RedD_regulator"/>
</dbReference>
<dbReference type="InterPro" id="IPR016032">
    <property type="entry name" value="Sig_transdc_resp-reg_C-effctor"/>
</dbReference>
<reference evidence="5 6" key="1">
    <citation type="submission" date="2021-04" db="EMBL/GenBank/DDBJ databases">
        <authorList>
            <person name="Tang X."/>
            <person name="Zhou X."/>
            <person name="Chen X."/>
            <person name="Cernava T."/>
            <person name="Zhang C."/>
        </authorList>
    </citation>
    <scope>NUCLEOTIDE SEQUENCE [LARGE SCALE GENOMIC DNA]</scope>
    <source>
        <strain evidence="5 6">BH-SS-21</strain>
    </source>
</reference>
<comment type="caution">
    <text evidence="5">The sequence shown here is derived from an EMBL/GenBank/DDBJ whole genome shotgun (WGS) entry which is preliminary data.</text>
</comment>
<proteinExistence type="predicted"/>
<dbReference type="InterPro" id="IPR036388">
    <property type="entry name" value="WH-like_DNA-bd_sf"/>
</dbReference>
<keyword evidence="2" id="KW-0805">Transcription regulation</keyword>
<evidence type="ECO:0000313" key="5">
    <source>
        <dbReference type="EMBL" id="MBQ0853913.1"/>
    </source>
</evidence>
<dbReference type="GO" id="GO:0003677">
    <property type="term" value="F:DNA binding"/>
    <property type="evidence" value="ECO:0007669"/>
    <property type="project" value="InterPro"/>
</dbReference>
<keyword evidence="6" id="KW-1185">Reference proteome</keyword>
<dbReference type="SUPFAM" id="SSF48452">
    <property type="entry name" value="TPR-like"/>
    <property type="match status" value="1"/>
</dbReference>
<evidence type="ECO:0000256" key="3">
    <source>
        <dbReference type="ARBA" id="ARBA00023163"/>
    </source>
</evidence>
<dbReference type="PANTHER" id="PTHR35807:SF1">
    <property type="entry name" value="TRANSCRIPTIONAL REGULATOR REDD"/>
    <property type="match status" value="1"/>
</dbReference>
<dbReference type="RefSeq" id="WP_210891243.1">
    <property type="nucleotide sequence ID" value="NZ_JAGPYQ010000002.1"/>
</dbReference>